<proteinExistence type="predicted"/>
<evidence type="ECO:0000313" key="1">
    <source>
        <dbReference type="EMBL" id="QHU27184.1"/>
    </source>
</evidence>
<dbReference type="EMBL" id="MN740452">
    <property type="protein sequence ID" value="QHU27184.1"/>
    <property type="molecule type" value="Genomic_DNA"/>
</dbReference>
<dbReference type="AlphaFoldDB" id="A0A6C0LC13"/>
<name>A0A6C0LC13_9ZZZZ</name>
<organism evidence="1">
    <name type="scientific">viral metagenome</name>
    <dbReference type="NCBI Taxonomy" id="1070528"/>
    <lineage>
        <taxon>unclassified sequences</taxon>
        <taxon>metagenomes</taxon>
        <taxon>organismal metagenomes</taxon>
    </lineage>
</organism>
<sequence>MEQKIRCIYRKKKCFHICNKTAIKNSFYCCHHIHSKKKHLCKIFFNILEDNYEPTFHDIYNIYIYILENTTENDDIFINILFIDLLKMIPVDKLSNIYKKYIDNYSINDISIKKKAAKAAKAAKTVDNIYTKIYVLNRNTHLFSKKCNINVLNEFQNIIKYKMLCNGNANNSNNTKYLNEDDVFSLVSINDIHPRKLFTIKDVKGIYAFDIIELEYFIRKCHRDNIIPYNPYTRELLNDKVVWRLYMKIKYNNITKKSDDCRWTTDMNAYTDLSIEIERRGFYNNPEWFKKMTKRDFLKCIKLFRDFSNNIEESKRYFLNINDDTFIFDFCKETIKLFNECNDDLYILCCNFMKSLALCSNDFYNNIPEWLSTYETPSYISSLSNFTSFISTMMNNNNINNLNNNLNNNMNINMNINMNNEYTNEIASSHSISEYNFDIGDDLLNNRVNNTNDQGNLSNTNYEIDNIASLSSSASLMSSPSSTINPSNNFLLYYYVEYM</sequence>
<protein>
    <submittedName>
        <fullName evidence="1">Uncharacterized protein</fullName>
    </submittedName>
</protein>
<reference evidence="1" key="1">
    <citation type="journal article" date="2020" name="Nature">
        <title>Giant virus diversity and host interactions through global metagenomics.</title>
        <authorList>
            <person name="Schulz F."/>
            <person name="Roux S."/>
            <person name="Paez-Espino D."/>
            <person name="Jungbluth S."/>
            <person name="Walsh D.A."/>
            <person name="Denef V.J."/>
            <person name="McMahon K.D."/>
            <person name="Konstantinidis K.T."/>
            <person name="Eloe-Fadrosh E.A."/>
            <person name="Kyrpides N.C."/>
            <person name="Woyke T."/>
        </authorList>
    </citation>
    <scope>NUCLEOTIDE SEQUENCE</scope>
    <source>
        <strain evidence="1">GVMAG-M-3300027763-16</strain>
    </source>
</reference>
<accession>A0A6C0LC13</accession>